<gene>
    <name evidence="2" type="ORF">ACFS2C_07410</name>
</gene>
<keyword evidence="2" id="KW-0489">Methyltransferase</keyword>
<feature type="domain" description="Methyltransferase" evidence="1">
    <location>
        <begin position="40"/>
        <end position="129"/>
    </location>
</feature>
<dbReference type="InterPro" id="IPR041698">
    <property type="entry name" value="Methyltransf_25"/>
</dbReference>
<evidence type="ECO:0000313" key="2">
    <source>
        <dbReference type="EMBL" id="MFD2799213.1"/>
    </source>
</evidence>
<protein>
    <submittedName>
        <fullName evidence="2">Methyltransferase domain-containing protein</fullName>
    </submittedName>
</protein>
<name>A0ABW5W5I3_9PSEU</name>
<sequence>MPGHPDRLRWNARYAGSVPTFTPHPLVARALAAGLPDGPVLELACGRSGSALELAAAGRRVVAVDVSDVALGQLAAEAHRRGLAAVITCVQADAGECRPQPGGYALVLATRFWDEHVFDAGARAVSPGGLLAWEALAQGEDPRPYHVPHGELAHRLPPGYTVVAEDLAVAGARRTTWLLARAPAP</sequence>
<dbReference type="GO" id="GO:0008168">
    <property type="term" value="F:methyltransferase activity"/>
    <property type="evidence" value="ECO:0007669"/>
    <property type="project" value="UniProtKB-KW"/>
</dbReference>
<dbReference type="EMBL" id="JBHUOF010000007">
    <property type="protein sequence ID" value="MFD2799213.1"/>
    <property type="molecule type" value="Genomic_DNA"/>
</dbReference>
<organism evidence="2 3">
    <name type="scientific">Prauserella oleivorans</name>
    <dbReference type="NCBI Taxonomy" id="1478153"/>
    <lineage>
        <taxon>Bacteria</taxon>
        <taxon>Bacillati</taxon>
        <taxon>Actinomycetota</taxon>
        <taxon>Actinomycetes</taxon>
        <taxon>Pseudonocardiales</taxon>
        <taxon>Pseudonocardiaceae</taxon>
        <taxon>Prauserella</taxon>
    </lineage>
</organism>
<evidence type="ECO:0000313" key="3">
    <source>
        <dbReference type="Proteomes" id="UP001597478"/>
    </source>
</evidence>
<dbReference type="Pfam" id="PF13649">
    <property type="entry name" value="Methyltransf_25"/>
    <property type="match status" value="1"/>
</dbReference>
<dbReference type="InterPro" id="IPR029063">
    <property type="entry name" value="SAM-dependent_MTases_sf"/>
</dbReference>
<dbReference type="GO" id="GO:0032259">
    <property type="term" value="P:methylation"/>
    <property type="evidence" value="ECO:0007669"/>
    <property type="project" value="UniProtKB-KW"/>
</dbReference>
<proteinExistence type="predicted"/>
<dbReference type="Proteomes" id="UP001597478">
    <property type="component" value="Unassembled WGS sequence"/>
</dbReference>
<keyword evidence="2" id="KW-0808">Transferase</keyword>
<evidence type="ECO:0000259" key="1">
    <source>
        <dbReference type="Pfam" id="PF13649"/>
    </source>
</evidence>
<dbReference type="Gene3D" id="3.40.50.150">
    <property type="entry name" value="Vaccinia Virus protein VP39"/>
    <property type="match status" value="1"/>
</dbReference>
<accession>A0ABW5W5I3</accession>
<dbReference type="RefSeq" id="WP_377386874.1">
    <property type="nucleotide sequence ID" value="NZ_JBHSAN010000006.1"/>
</dbReference>
<comment type="caution">
    <text evidence="2">The sequence shown here is derived from an EMBL/GenBank/DDBJ whole genome shotgun (WGS) entry which is preliminary data.</text>
</comment>
<dbReference type="SUPFAM" id="SSF53335">
    <property type="entry name" value="S-adenosyl-L-methionine-dependent methyltransferases"/>
    <property type="match status" value="1"/>
</dbReference>
<reference evidence="3" key="1">
    <citation type="journal article" date="2019" name="Int. J. Syst. Evol. Microbiol.">
        <title>The Global Catalogue of Microorganisms (GCM) 10K type strain sequencing project: providing services to taxonomists for standard genome sequencing and annotation.</title>
        <authorList>
            <consortium name="The Broad Institute Genomics Platform"/>
            <consortium name="The Broad Institute Genome Sequencing Center for Infectious Disease"/>
            <person name="Wu L."/>
            <person name="Ma J."/>
        </authorList>
    </citation>
    <scope>NUCLEOTIDE SEQUENCE [LARGE SCALE GENOMIC DNA]</scope>
    <source>
        <strain evidence="3">IBRC-M 10906</strain>
    </source>
</reference>
<keyword evidence="3" id="KW-1185">Reference proteome</keyword>